<feature type="binding site" evidence="5">
    <location>
        <position position="92"/>
    </location>
    <ligand>
        <name>Mg(2+)</name>
        <dbReference type="ChEBI" id="CHEBI:18420"/>
        <label>1</label>
        <note>catalytic</note>
    </ligand>
</feature>
<accession>A0A443LDK1</accession>
<comment type="caution">
    <text evidence="6">The sequence shown here is derived from an EMBL/GenBank/DDBJ whole genome shotgun (WGS) entry which is preliminary data.</text>
</comment>
<dbReference type="EMBL" id="SAVB01000015">
    <property type="protein sequence ID" value="RWR47263.1"/>
    <property type="molecule type" value="Genomic_DNA"/>
</dbReference>
<dbReference type="SUPFAM" id="SSF56655">
    <property type="entry name" value="Carbohydrate phosphatase"/>
    <property type="match status" value="1"/>
</dbReference>
<evidence type="ECO:0000256" key="2">
    <source>
        <dbReference type="ARBA" id="ARBA00022723"/>
    </source>
</evidence>
<dbReference type="Pfam" id="PF00459">
    <property type="entry name" value="Inositol_P"/>
    <property type="match status" value="1"/>
</dbReference>
<dbReference type="Proteomes" id="UP000286594">
    <property type="component" value="Unassembled WGS sequence"/>
</dbReference>
<dbReference type="GO" id="GO:0007165">
    <property type="term" value="P:signal transduction"/>
    <property type="evidence" value="ECO:0007669"/>
    <property type="project" value="TreeGrafter"/>
</dbReference>
<reference evidence="6 7" key="1">
    <citation type="submission" date="2019-01" db="EMBL/GenBank/DDBJ databases">
        <title>Sinorhodobacter populi sp. nov. isolated from the symptomatic bark tissue of Populus euramericana canker.</title>
        <authorList>
            <person name="Xu G."/>
        </authorList>
    </citation>
    <scope>NUCLEOTIDE SEQUENCE [LARGE SCALE GENOMIC DNA]</scope>
    <source>
        <strain evidence="6 7">CCTCC AB2012026</strain>
    </source>
</reference>
<dbReference type="AlphaFoldDB" id="A0A443LDK1"/>
<dbReference type="PANTHER" id="PTHR20854">
    <property type="entry name" value="INOSITOL MONOPHOSPHATASE"/>
    <property type="match status" value="1"/>
</dbReference>
<organism evidence="6 7">
    <name type="scientific">Paenirhodobacter ferrireducens</name>
    <dbReference type="NCBI Taxonomy" id="1215032"/>
    <lineage>
        <taxon>Bacteria</taxon>
        <taxon>Pseudomonadati</taxon>
        <taxon>Pseudomonadota</taxon>
        <taxon>Alphaproteobacteria</taxon>
        <taxon>Rhodobacterales</taxon>
        <taxon>Rhodobacter group</taxon>
        <taxon>Paenirhodobacter</taxon>
    </lineage>
</organism>
<evidence type="ECO:0000256" key="1">
    <source>
        <dbReference type="ARBA" id="ARBA00009759"/>
    </source>
</evidence>
<evidence type="ECO:0000313" key="7">
    <source>
        <dbReference type="Proteomes" id="UP000286594"/>
    </source>
</evidence>
<dbReference type="InterPro" id="IPR020550">
    <property type="entry name" value="Inositol_monophosphatase_CS"/>
</dbReference>
<sequence length="265" mass="28412">MPGPENDADLQLLSEAAEAAGALALRYWKHAPSAWEKDAGAGPVSEADLAVNDLLEARLRAARPDYGWLSEESLDDPARLQAERIFVVDPIDGTRAFLNEEGGFAHALAVVERGRVVAGVVHLPVLNLHYSATASGPALLNGEPIRPSATAAVDGSTVLTSKLSDDPAQWRGPVPEYRRSLRSSLAWRLCLVAEGRFDATISLRPAWEWDIAAGSLIAERAGAVASDRLGRPIAFNAPTAQANGLVVAPPVLHEDYIRRLRPWPG</sequence>
<keyword evidence="4 5" id="KW-0460">Magnesium</keyword>
<dbReference type="GO" id="GO:0006020">
    <property type="term" value="P:inositol metabolic process"/>
    <property type="evidence" value="ECO:0007669"/>
    <property type="project" value="TreeGrafter"/>
</dbReference>
<proteinExistence type="inferred from homology"/>
<protein>
    <submittedName>
        <fullName evidence="6">3'(2'),5'-bisphosphate nucleotidase CysQ</fullName>
    </submittedName>
</protein>
<comment type="cofactor">
    <cofactor evidence="5">
        <name>Mg(2+)</name>
        <dbReference type="ChEBI" id="CHEBI:18420"/>
    </cofactor>
</comment>
<dbReference type="InterPro" id="IPR000760">
    <property type="entry name" value="Inositol_monophosphatase-like"/>
</dbReference>
<evidence type="ECO:0000256" key="4">
    <source>
        <dbReference type="ARBA" id="ARBA00022842"/>
    </source>
</evidence>
<feature type="binding site" evidence="5">
    <location>
        <position position="210"/>
    </location>
    <ligand>
        <name>Mg(2+)</name>
        <dbReference type="ChEBI" id="CHEBI:18420"/>
        <label>1</label>
        <note>catalytic</note>
    </ligand>
</feature>
<keyword evidence="3" id="KW-0378">Hydrolase</keyword>
<dbReference type="RefSeq" id="WP_128149604.1">
    <property type="nucleotide sequence ID" value="NZ_SAVB01000015.1"/>
</dbReference>
<evidence type="ECO:0000256" key="5">
    <source>
        <dbReference type="PIRSR" id="PIRSR600760-2"/>
    </source>
</evidence>
<keyword evidence="7" id="KW-1185">Reference proteome</keyword>
<dbReference type="PROSITE" id="PS00629">
    <property type="entry name" value="IMP_1"/>
    <property type="match status" value="1"/>
</dbReference>
<evidence type="ECO:0000313" key="6">
    <source>
        <dbReference type="EMBL" id="RWR47263.1"/>
    </source>
</evidence>
<evidence type="ECO:0000256" key="3">
    <source>
        <dbReference type="ARBA" id="ARBA00022801"/>
    </source>
</evidence>
<feature type="binding site" evidence="5">
    <location>
        <position position="91"/>
    </location>
    <ligand>
        <name>Mg(2+)</name>
        <dbReference type="ChEBI" id="CHEBI:18420"/>
        <label>1</label>
        <note>catalytic</note>
    </ligand>
</feature>
<dbReference type="OrthoDB" id="9785695at2"/>
<dbReference type="GO" id="GO:0008934">
    <property type="term" value="F:inositol monophosphate 1-phosphatase activity"/>
    <property type="evidence" value="ECO:0007669"/>
    <property type="project" value="TreeGrafter"/>
</dbReference>
<dbReference type="PRINTS" id="PR00377">
    <property type="entry name" value="IMPHPHTASES"/>
</dbReference>
<dbReference type="InterPro" id="IPR020583">
    <property type="entry name" value="Inositol_monoP_metal-BS"/>
</dbReference>
<dbReference type="PANTHER" id="PTHR20854:SF4">
    <property type="entry name" value="INOSITOL-1-MONOPHOSPHATASE-RELATED"/>
    <property type="match status" value="1"/>
</dbReference>
<keyword evidence="2 5" id="KW-0479">Metal-binding</keyword>
<feature type="binding site" evidence="5">
    <location>
        <position position="89"/>
    </location>
    <ligand>
        <name>Mg(2+)</name>
        <dbReference type="ChEBI" id="CHEBI:18420"/>
        <label>1</label>
        <note>catalytic</note>
    </ligand>
</feature>
<dbReference type="Gene3D" id="3.40.190.80">
    <property type="match status" value="1"/>
</dbReference>
<dbReference type="CDD" id="cd01638">
    <property type="entry name" value="CysQ"/>
    <property type="match status" value="1"/>
</dbReference>
<feature type="binding site" evidence="5">
    <location>
        <position position="71"/>
    </location>
    <ligand>
        <name>Mg(2+)</name>
        <dbReference type="ChEBI" id="CHEBI:18420"/>
        <label>1</label>
        <note>catalytic</note>
    </ligand>
</feature>
<name>A0A443LDK1_9RHOB</name>
<dbReference type="GO" id="GO:0046872">
    <property type="term" value="F:metal ion binding"/>
    <property type="evidence" value="ECO:0007669"/>
    <property type="project" value="UniProtKB-KW"/>
</dbReference>
<dbReference type="Gene3D" id="3.30.540.10">
    <property type="entry name" value="Fructose-1,6-Bisphosphatase, subunit A, domain 1"/>
    <property type="match status" value="1"/>
</dbReference>
<comment type="similarity">
    <text evidence="1">Belongs to the inositol monophosphatase superfamily.</text>
</comment>
<dbReference type="GO" id="GO:0046854">
    <property type="term" value="P:phosphatidylinositol phosphate biosynthetic process"/>
    <property type="evidence" value="ECO:0007669"/>
    <property type="project" value="InterPro"/>
</dbReference>
<gene>
    <name evidence="6" type="ORF">EOW65_11625</name>
</gene>
<dbReference type="PROSITE" id="PS00630">
    <property type="entry name" value="IMP_2"/>
    <property type="match status" value="1"/>
</dbReference>